<gene>
    <name evidence="1" type="ORF">FAEPRAM212_00167</name>
</gene>
<dbReference type="Proteomes" id="UP000005945">
    <property type="component" value="Unassembled WGS sequence"/>
</dbReference>
<reference evidence="1 2" key="2">
    <citation type="submission" date="2007-09" db="EMBL/GenBank/DDBJ databases">
        <authorList>
            <person name="Fulton L."/>
            <person name="Clifton S."/>
            <person name="Fulton B."/>
            <person name="Xu J."/>
            <person name="Minx P."/>
            <person name="Pepin K.H."/>
            <person name="Johnson M."/>
            <person name="Thiruvilangam P."/>
            <person name="Bhonagiri V."/>
            <person name="Nash W.E."/>
            <person name="Mardis E.R."/>
            <person name="Wilson R.K."/>
        </authorList>
    </citation>
    <scope>NUCLEOTIDE SEQUENCE [LARGE SCALE GENOMIC DNA]</scope>
    <source>
        <strain evidence="1 2">M21/2</strain>
    </source>
</reference>
<accession>A8S6E8</accession>
<organism evidence="1 2">
    <name type="scientific">Faecalibacterium prausnitzii M21/2</name>
    <dbReference type="NCBI Taxonomy" id="411485"/>
    <lineage>
        <taxon>Bacteria</taxon>
        <taxon>Bacillati</taxon>
        <taxon>Bacillota</taxon>
        <taxon>Clostridia</taxon>
        <taxon>Eubacteriales</taxon>
        <taxon>Oscillospiraceae</taxon>
        <taxon>Faecalibacterium</taxon>
    </lineage>
</organism>
<proteinExistence type="predicted"/>
<evidence type="ECO:0000313" key="2">
    <source>
        <dbReference type="Proteomes" id="UP000005945"/>
    </source>
</evidence>
<protein>
    <submittedName>
        <fullName evidence="1">Uncharacterized protein</fullName>
    </submittedName>
</protein>
<name>A8S6E8_9FIRM</name>
<dbReference type="HOGENOM" id="CLU_3118037_0_0_9"/>
<dbReference type="EMBL" id="ABED02000013">
    <property type="protein sequence ID" value="EDP22972.1"/>
    <property type="molecule type" value="Genomic_DNA"/>
</dbReference>
<dbReference type="AlphaFoldDB" id="A8S6E8"/>
<sequence length="50" mass="5658">MYIIYNSAPAADTQGFCWERSGEGIYPPCKEIGKKMSKSVDKSTGVWYYT</sequence>
<evidence type="ECO:0000313" key="1">
    <source>
        <dbReference type="EMBL" id="EDP22972.1"/>
    </source>
</evidence>
<comment type="caution">
    <text evidence="1">The sequence shown here is derived from an EMBL/GenBank/DDBJ whole genome shotgun (WGS) entry which is preliminary data.</text>
</comment>
<reference evidence="1 2" key="1">
    <citation type="submission" date="2007-09" db="EMBL/GenBank/DDBJ databases">
        <title>Draft genome sequence of Faecalibacterium prausnitzii M21/2.</title>
        <authorList>
            <person name="Sudarsanam P."/>
            <person name="Ley R."/>
            <person name="Guruge J."/>
            <person name="Turnbaugh P.J."/>
            <person name="Mahowald M."/>
            <person name="Liep D."/>
            <person name="Gordon J."/>
        </authorList>
    </citation>
    <scope>NUCLEOTIDE SEQUENCE [LARGE SCALE GENOMIC DNA]</scope>
    <source>
        <strain evidence="1 2">M21/2</strain>
    </source>
</reference>